<feature type="compositionally biased region" description="Polar residues" evidence="2">
    <location>
        <begin position="374"/>
        <end position="385"/>
    </location>
</feature>
<name>A0ABQ6FHG5_9CHLR</name>
<protein>
    <recommendedName>
        <fullName evidence="5">Phospholipase C</fullName>
    </recommendedName>
</protein>
<comment type="caution">
    <text evidence="3">The sequence shown here is derived from an EMBL/GenBank/DDBJ whole genome shotgun (WGS) entry which is preliminary data.</text>
</comment>
<keyword evidence="4" id="KW-1185">Reference proteome</keyword>
<evidence type="ECO:0000256" key="2">
    <source>
        <dbReference type="SAM" id="MobiDB-lite"/>
    </source>
</evidence>
<proteinExistence type="predicted"/>
<evidence type="ECO:0008006" key="5">
    <source>
        <dbReference type="Google" id="ProtNLM"/>
    </source>
</evidence>
<dbReference type="PANTHER" id="PTHR31956:SF1">
    <property type="entry name" value="NON-SPECIFIC PHOSPHOLIPASE C1"/>
    <property type="match status" value="1"/>
</dbReference>
<dbReference type="Gene3D" id="3.40.720.10">
    <property type="entry name" value="Alkaline Phosphatase, subunit A"/>
    <property type="match status" value="2"/>
</dbReference>
<dbReference type="RefSeq" id="WP_338247155.1">
    <property type="nucleotide sequence ID" value="NZ_BSRI01000001.1"/>
</dbReference>
<reference evidence="3 4" key="1">
    <citation type="submission" date="2023-02" db="EMBL/GenBank/DDBJ databases">
        <title>Dictyobacter halimunensis sp. nov., a new member of the class Ktedonobacteria from forest soil in a geothermal area.</title>
        <authorList>
            <person name="Rachmania M.K."/>
            <person name="Ningsih F."/>
            <person name="Sakai Y."/>
            <person name="Yabe S."/>
            <person name="Yokota A."/>
            <person name="Sjamsuridzal W."/>
        </authorList>
    </citation>
    <scope>NUCLEOTIDE SEQUENCE [LARGE SCALE GENOMIC DNA]</scope>
    <source>
        <strain evidence="3 4">S3.2.2.5</strain>
    </source>
</reference>
<dbReference type="SUPFAM" id="SSF53649">
    <property type="entry name" value="Alkaline phosphatase-like"/>
    <property type="match status" value="1"/>
</dbReference>
<evidence type="ECO:0000313" key="3">
    <source>
        <dbReference type="EMBL" id="GLV53494.1"/>
    </source>
</evidence>
<gene>
    <name evidence="3" type="ORF">KDH_03470</name>
</gene>
<dbReference type="Pfam" id="PF04185">
    <property type="entry name" value="Phosphoesterase"/>
    <property type="match status" value="1"/>
</dbReference>
<feature type="region of interest" description="Disordered" evidence="2">
    <location>
        <begin position="374"/>
        <end position="398"/>
    </location>
</feature>
<accession>A0ABQ6FHG5</accession>
<sequence>MNQQQWTTKPQSRRKVLKQLGTAAGAGFALEGILAAVEQTSAHGSAASNPINHVLVACQENRTFDEYYGYYPRAGSFGVPQNYSQPDGNGGSVKPYHFPLPISNDVSHSWQSIHSEWNNGAMDGVYTTDGIGAMGYYNGSDLPYYYSLANQFTLCGNYFCYQLGPTTPNRLALWSGTCGGNTTNNINGGQLDWPTIADVLDQYKISWKCYNLGSGTGSSPTQLEGYNALAYFKKWVNDSRLYLPESAYYNDLKQGTLPQVSFLITESAISEHPPADIQMGQSAMKQIIQALMNSSSWKSSALFFTYDEGGGYFDHVAPPQVDAYGMGFRVPTLVISPHAKRGYVSGQLYEHSSVLKFIERRFGLPTLASINHQFDTSTPAQNNDAAQGKAYGPPARPRDGLAQIGDFYEAFTF</sequence>
<dbReference type="Proteomes" id="UP001344906">
    <property type="component" value="Unassembled WGS sequence"/>
</dbReference>
<dbReference type="CDD" id="cd16013">
    <property type="entry name" value="AcpA"/>
    <property type="match status" value="1"/>
</dbReference>
<dbReference type="EMBL" id="BSRI01000001">
    <property type="protein sequence ID" value="GLV53494.1"/>
    <property type="molecule type" value="Genomic_DNA"/>
</dbReference>
<dbReference type="PANTHER" id="PTHR31956">
    <property type="entry name" value="NON-SPECIFIC PHOSPHOLIPASE C4-RELATED"/>
    <property type="match status" value="1"/>
</dbReference>
<evidence type="ECO:0000313" key="4">
    <source>
        <dbReference type="Proteomes" id="UP001344906"/>
    </source>
</evidence>
<keyword evidence="1" id="KW-0378">Hydrolase</keyword>
<organism evidence="3 4">
    <name type="scientific">Dictyobacter halimunensis</name>
    <dbReference type="NCBI Taxonomy" id="3026934"/>
    <lineage>
        <taxon>Bacteria</taxon>
        <taxon>Bacillati</taxon>
        <taxon>Chloroflexota</taxon>
        <taxon>Ktedonobacteria</taxon>
        <taxon>Ktedonobacterales</taxon>
        <taxon>Dictyobacteraceae</taxon>
        <taxon>Dictyobacter</taxon>
    </lineage>
</organism>
<evidence type="ECO:0000256" key="1">
    <source>
        <dbReference type="ARBA" id="ARBA00022801"/>
    </source>
</evidence>
<dbReference type="InterPro" id="IPR017850">
    <property type="entry name" value="Alkaline_phosphatase_core_sf"/>
</dbReference>
<dbReference type="InterPro" id="IPR007312">
    <property type="entry name" value="Phosphoesterase"/>
</dbReference>